<evidence type="ECO:0000256" key="6">
    <source>
        <dbReference type="HAMAP-Rule" id="MF_01369"/>
    </source>
</evidence>
<dbReference type="RefSeq" id="WP_039455035.1">
    <property type="nucleotide sequence ID" value="NZ_JSWE01000058.1"/>
</dbReference>
<comment type="subunit">
    <text evidence="6">Part of the 50S ribosomal subunit. Contacts protein L29, and trigger factor when it is bound to the ribosome.</text>
</comment>
<accession>A0A0C1R0H9</accession>
<name>A0A0C1R0H9_9RICK</name>
<keyword evidence="2 6" id="KW-0699">rRNA-binding</keyword>
<keyword evidence="4 6" id="KW-0689">Ribosomal protein</keyword>
<dbReference type="GO" id="GO:0006412">
    <property type="term" value="P:translation"/>
    <property type="evidence" value="ECO:0007669"/>
    <property type="project" value="UniProtKB-UniRule"/>
</dbReference>
<dbReference type="OrthoDB" id="9793353at2"/>
<keyword evidence="5 6" id="KW-0687">Ribonucleoprotein</keyword>
<reference evidence="7 8" key="1">
    <citation type="submission" date="2014-11" db="EMBL/GenBank/DDBJ databases">
        <title>A Rickettsiales Symbiont of Amoebae With Ancient Features.</title>
        <authorList>
            <person name="Schulz F."/>
            <person name="Martijn J."/>
            <person name="Wascher F."/>
            <person name="Kostanjsek R."/>
            <person name="Ettema T.J."/>
            <person name="Horn M."/>
        </authorList>
    </citation>
    <scope>NUCLEOTIDE SEQUENCE [LARGE SCALE GENOMIC DNA]</scope>
    <source>
        <strain evidence="7 8">UWC36</strain>
    </source>
</reference>
<dbReference type="NCBIfam" id="NF004359">
    <property type="entry name" value="PRK05738.1-3"/>
    <property type="match status" value="1"/>
</dbReference>
<proteinExistence type="inferred from homology"/>
<keyword evidence="8" id="KW-1185">Reference proteome</keyword>
<evidence type="ECO:0000313" key="8">
    <source>
        <dbReference type="Proteomes" id="UP000031258"/>
    </source>
</evidence>
<dbReference type="AlphaFoldDB" id="A0A0C1R0H9"/>
<dbReference type="PATRIC" id="fig|86105.3.peg.239"/>
<dbReference type="NCBIfam" id="NF004363">
    <property type="entry name" value="PRK05738.2-4"/>
    <property type="match status" value="1"/>
</dbReference>
<dbReference type="Proteomes" id="UP000031258">
    <property type="component" value="Unassembled WGS sequence"/>
</dbReference>
<dbReference type="InterPro" id="IPR012677">
    <property type="entry name" value="Nucleotide-bd_a/b_plait_sf"/>
</dbReference>
<gene>
    <name evidence="7" type="primary">rplW_2</name>
    <name evidence="6" type="synonym">rplW</name>
    <name evidence="7" type="ORF">NF27_CG00050</name>
</gene>
<sequence>MIQEYLYDVLICPLYTEKSTIHAEQSKSSFKISGNATKAQVKNAVEKIFNAKVLKVNVINCKGKKKVFKGVKGKRSDYKKAIVTLEKGKTIDFAGGAK</sequence>
<dbReference type="EMBL" id="JSWE01000058">
    <property type="protein sequence ID" value="KIE05825.1"/>
    <property type="molecule type" value="Genomic_DNA"/>
</dbReference>
<evidence type="ECO:0000313" key="7">
    <source>
        <dbReference type="EMBL" id="KIE05825.1"/>
    </source>
</evidence>
<dbReference type="STRING" id="86105.NF27_CG00050"/>
<dbReference type="SUPFAM" id="SSF54189">
    <property type="entry name" value="Ribosomal proteins S24e, L23 and L15e"/>
    <property type="match status" value="1"/>
</dbReference>
<dbReference type="GO" id="GO:0019843">
    <property type="term" value="F:rRNA binding"/>
    <property type="evidence" value="ECO:0007669"/>
    <property type="project" value="UniProtKB-UniRule"/>
</dbReference>
<dbReference type="HAMAP" id="MF_01369_B">
    <property type="entry name" value="Ribosomal_uL23_B"/>
    <property type="match status" value="1"/>
</dbReference>
<keyword evidence="3 6" id="KW-0694">RNA-binding</keyword>
<evidence type="ECO:0000256" key="5">
    <source>
        <dbReference type="ARBA" id="ARBA00023274"/>
    </source>
</evidence>
<dbReference type="InterPro" id="IPR012678">
    <property type="entry name" value="Ribosomal_uL23/eL15/eS24_sf"/>
</dbReference>
<evidence type="ECO:0000256" key="4">
    <source>
        <dbReference type="ARBA" id="ARBA00022980"/>
    </source>
</evidence>
<dbReference type="GO" id="GO:0005840">
    <property type="term" value="C:ribosome"/>
    <property type="evidence" value="ECO:0007669"/>
    <property type="project" value="UniProtKB-KW"/>
</dbReference>
<comment type="similarity">
    <text evidence="1 6">Belongs to the universal ribosomal protein uL23 family.</text>
</comment>
<dbReference type="FunFam" id="3.30.70.330:FF:000001">
    <property type="entry name" value="50S ribosomal protein L23"/>
    <property type="match status" value="1"/>
</dbReference>
<dbReference type="InterPro" id="IPR013025">
    <property type="entry name" value="Ribosomal_uL23-like"/>
</dbReference>
<comment type="function">
    <text evidence="6">One of the early assembly proteins it binds 23S rRNA. One of the proteins that surrounds the polypeptide exit tunnel on the outside of the ribosome. Forms the main docking site for trigger factor binding to the ribosome.</text>
</comment>
<dbReference type="GO" id="GO:0003735">
    <property type="term" value="F:structural constituent of ribosome"/>
    <property type="evidence" value="ECO:0007669"/>
    <property type="project" value="InterPro"/>
</dbReference>
<comment type="caution">
    <text evidence="7">The sequence shown here is derived from an EMBL/GenBank/DDBJ whole genome shotgun (WGS) entry which is preliminary data.</text>
</comment>
<dbReference type="Gene3D" id="3.30.70.330">
    <property type="match status" value="1"/>
</dbReference>
<dbReference type="Pfam" id="PF00276">
    <property type="entry name" value="Ribosomal_L23"/>
    <property type="match status" value="1"/>
</dbReference>
<organism evidence="7 8">
    <name type="scientific">Candidatus Jidaibacter acanthamoebae</name>
    <dbReference type="NCBI Taxonomy" id="86105"/>
    <lineage>
        <taxon>Bacteria</taxon>
        <taxon>Pseudomonadati</taxon>
        <taxon>Pseudomonadota</taxon>
        <taxon>Alphaproteobacteria</taxon>
        <taxon>Rickettsiales</taxon>
        <taxon>Candidatus Midichloriaceae</taxon>
        <taxon>Candidatus Jidaibacter</taxon>
    </lineage>
</organism>
<dbReference type="GO" id="GO:1990904">
    <property type="term" value="C:ribonucleoprotein complex"/>
    <property type="evidence" value="ECO:0007669"/>
    <property type="project" value="UniProtKB-KW"/>
</dbReference>
<evidence type="ECO:0000256" key="3">
    <source>
        <dbReference type="ARBA" id="ARBA00022884"/>
    </source>
</evidence>
<evidence type="ECO:0000256" key="2">
    <source>
        <dbReference type="ARBA" id="ARBA00022730"/>
    </source>
</evidence>
<protein>
    <recommendedName>
        <fullName evidence="6">Large ribosomal subunit protein uL23</fullName>
    </recommendedName>
</protein>
<evidence type="ECO:0000256" key="1">
    <source>
        <dbReference type="ARBA" id="ARBA00006700"/>
    </source>
</evidence>